<reference evidence="1" key="1">
    <citation type="journal article" date="2020" name="Stud. Mycol.">
        <title>101 Dothideomycetes genomes: a test case for predicting lifestyles and emergence of pathogens.</title>
        <authorList>
            <person name="Haridas S."/>
            <person name="Albert R."/>
            <person name="Binder M."/>
            <person name="Bloem J."/>
            <person name="Labutti K."/>
            <person name="Salamov A."/>
            <person name="Andreopoulos B."/>
            <person name="Baker S."/>
            <person name="Barry K."/>
            <person name="Bills G."/>
            <person name="Bluhm B."/>
            <person name="Cannon C."/>
            <person name="Castanera R."/>
            <person name="Culley D."/>
            <person name="Daum C."/>
            <person name="Ezra D."/>
            <person name="Gonzalez J."/>
            <person name="Henrissat B."/>
            <person name="Kuo A."/>
            <person name="Liang C."/>
            <person name="Lipzen A."/>
            <person name="Lutzoni F."/>
            <person name="Magnuson J."/>
            <person name="Mondo S."/>
            <person name="Nolan M."/>
            <person name="Ohm R."/>
            <person name="Pangilinan J."/>
            <person name="Park H.-J."/>
            <person name="Ramirez L."/>
            <person name="Alfaro M."/>
            <person name="Sun H."/>
            <person name="Tritt A."/>
            <person name="Yoshinaga Y."/>
            <person name="Zwiers L.-H."/>
            <person name="Turgeon B."/>
            <person name="Goodwin S."/>
            <person name="Spatafora J."/>
            <person name="Crous P."/>
            <person name="Grigoriev I."/>
        </authorList>
    </citation>
    <scope>NUCLEOTIDE SEQUENCE</scope>
    <source>
        <strain evidence="1">CBS 113818</strain>
    </source>
</reference>
<dbReference type="EMBL" id="MU006234">
    <property type="protein sequence ID" value="KAF2822625.1"/>
    <property type="molecule type" value="Genomic_DNA"/>
</dbReference>
<sequence>MNPDSTAPTSDTMMDRKFSVEISNATPNTVDDASEEAKAVKPNYAVHTGLYEPLPADIRLEVYKAEFPEMNRTPNKHVGWQSGGVDRKNVVSIRDYSPCWNASKTIAADIDSDGLCQCVGCWQNRTGHDKLAHFLTSNFARDPAIRTEFLSHYLNLVQFHWGKEGCEFTNRNIENLPAFFYLIYTAGLISAFKHLTLDYT</sequence>
<name>A0A6A6ZQT3_9PLEO</name>
<organism evidence="1 2">
    <name type="scientific">Ophiobolus disseminans</name>
    <dbReference type="NCBI Taxonomy" id="1469910"/>
    <lineage>
        <taxon>Eukaryota</taxon>
        <taxon>Fungi</taxon>
        <taxon>Dikarya</taxon>
        <taxon>Ascomycota</taxon>
        <taxon>Pezizomycotina</taxon>
        <taxon>Dothideomycetes</taxon>
        <taxon>Pleosporomycetidae</taxon>
        <taxon>Pleosporales</taxon>
        <taxon>Pleosporineae</taxon>
        <taxon>Phaeosphaeriaceae</taxon>
        <taxon>Ophiobolus</taxon>
    </lineage>
</organism>
<accession>A0A6A6ZQT3</accession>
<evidence type="ECO:0000313" key="2">
    <source>
        <dbReference type="Proteomes" id="UP000799424"/>
    </source>
</evidence>
<proteinExistence type="predicted"/>
<dbReference type="OrthoDB" id="3693639at2759"/>
<dbReference type="AlphaFoldDB" id="A0A6A6ZQT3"/>
<keyword evidence="2" id="KW-1185">Reference proteome</keyword>
<evidence type="ECO:0000313" key="1">
    <source>
        <dbReference type="EMBL" id="KAF2822625.1"/>
    </source>
</evidence>
<dbReference type="Proteomes" id="UP000799424">
    <property type="component" value="Unassembled WGS sequence"/>
</dbReference>
<protein>
    <submittedName>
        <fullName evidence="1">Uncharacterized protein</fullName>
    </submittedName>
</protein>
<gene>
    <name evidence="1" type="ORF">CC86DRAFT_410215</name>
</gene>